<keyword evidence="2" id="KW-1185">Reference proteome</keyword>
<protein>
    <submittedName>
        <fullName evidence="1">Uncharacterized protein</fullName>
    </submittedName>
</protein>
<name>A0ACC2IX23_9PEZI</name>
<organism evidence="1 2">
    <name type="scientific">Nemania bipapillata</name>
    <dbReference type="NCBI Taxonomy" id="110536"/>
    <lineage>
        <taxon>Eukaryota</taxon>
        <taxon>Fungi</taxon>
        <taxon>Dikarya</taxon>
        <taxon>Ascomycota</taxon>
        <taxon>Pezizomycotina</taxon>
        <taxon>Sordariomycetes</taxon>
        <taxon>Xylariomycetidae</taxon>
        <taxon>Xylariales</taxon>
        <taxon>Xylariaceae</taxon>
        <taxon>Nemania</taxon>
    </lineage>
</organism>
<dbReference type="EMBL" id="JAPESX010000773">
    <property type="protein sequence ID" value="KAJ8119760.1"/>
    <property type="molecule type" value="Genomic_DNA"/>
</dbReference>
<comment type="caution">
    <text evidence="1">The sequence shown here is derived from an EMBL/GenBank/DDBJ whole genome shotgun (WGS) entry which is preliminary data.</text>
</comment>
<proteinExistence type="predicted"/>
<evidence type="ECO:0000313" key="1">
    <source>
        <dbReference type="EMBL" id="KAJ8119760.1"/>
    </source>
</evidence>
<gene>
    <name evidence="1" type="ORF">ONZ43_g3360</name>
</gene>
<sequence>MPSYYYKDRHHSKDGYEIAHHITRELRHSHRPTQCIINEGKLIIDERSLEDRDRSSSSRSNTVIYNAPGSTMWIEKHRDDRSHYLECRGCSRRCSRSYDGYCSDCVTLRFDSPRRHEIVTVSDRRLLEYPERRAIQWR</sequence>
<evidence type="ECO:0000313" key="2">
    <source>
        <dbReference type="Proteomes" id="UP001153334"/>
    </source>
</evidence>
<accession>A0ACC2IX23</accession>
<reference evidence="1" key="1">
    <citation type="submission" date="2022-11" db="EMBL/GenBank/DDBJ databases">
        <title>Genome Sequence of Nemania bipapillata.</title>
        <authorList>
            <person name="Buettner E."/>
        </authorList>
    </citation>
    <scope>NUCLEOTIDE SEQUENCE</scope>
    <source>
        <strain evidence="1">CP14</strain>
    </source>
</reference>
<dbReference type="Proteomes" id="UP001153334">
    <property type="component" value="Unassembled WGS sequence"/>
</dbReference>